<evidence type="ECO:0000313" key="2">
    <source>
        <dbReference type="Proteomes" id="UP000726170"/>
    </source>
</evidence>
<sequence length="72" mass="8084">MSCAIEMKATLIIDDNERGYQEWEEGDDIHLNLSSGNTVFGEIKQILGTELTIETEDGEDLVVSFEDIEGYL</sequence>
<accession>A0ABS6EPY6</accession>
<name>A0ABS6EPY6_9CLOT</name>
<proteinExistence type="predicted"/>
<keyword evidence="2" id="KW-1185">Reference proteome</keyword>
<dbReference type="RefSeq" id="WP_216441046.1">
    <property type="nucleotide sequence ID" value="NZ_JAHLQF010000006.1"/>
</dbReference>
<gene>
    <name evidence="1" type="ORF">KQI86_19265</name>
</gene>
<reference evidence="1 2" key="1">
    <citation type="submission" date="2021-06" db="EMBL/GenBank/DDBJ databases">
        <authorList>
            <person name="Sun Q."/>
            <person name="Li D."/>
        </authorList>
    </citation>
    <scope>NUCLEOTIDE SEQUENCE [LARGE SCALE GENOMIC DNA]</scope>
    <source>
        <strain evidence="1 2">MSJ-11</strain>
    </source>
</reference>
<protein>
    <submittedName>
        <fullName evidence="1">Uncharacterized protein</fullName>
    </submittedName>
</protein>
<evidence type="ECO:0000313" key="1">
    <source>
        <dbReference type="EMBL" id="MBU5486444.1"/>
    </source>
</evidence>
<organism evidence="1 2">
    <name type="scientific">Clostridium mobile</name>
    <dbReference type="NCBI Taxonomy" id="2841512"/>
    <lineage>
        <taxon>Bacteria</taxon>
        <taxon>Bacillati</taxon>
        <taxon>Bacillota</taxon>
        <taxon>Clostridia</taxon>
        <taxon>Eubacteriales</taxon>
        <taxon>Clostridiaceae</taxon>
        <taxon>Clostridium</taxon>
    </lineage>
</organism>
<dbReference type="EMBL" id="JAHLQF010000006">
    <property type="protein sequence ID" value="MBU5486444.1"/>
    <property type="molecule type" value="Genomic_DNA"/>
</dbReference>
<comment type="caution">
    <text evidence="1">The sequence shown here is derived from an EMBL/GenBank/DDBJ whole genome shotgun (WGS) entry which is preliminary data.</text>
</comment>
<dbReference type="Proteomes" id="UP000726170">
    <property type="component" value="Unassembled WGS sequence"/>
</dbReference>